<keyword evidence="3" id="KW-1185">Reference proteome</keyword>
<protein>
    <submittedName>
        <fullName evidence="2">Uncharacterized protein</fullName>
    </submittedName>
</protein>
<dbReference type="AlphaFoldDB" id="A0A2B7XRT4"/>
<evidence type="ECO:0000313" key="2">
    <source>
        <dbReference type="EMBL" id="PGH11473.1"/>
    </source>
</evidence>
<feature type="region of interest" description="Disordered" evidence="1">
    <location>
        <begin position="82"/>
        <end position="109"/>
    </location>
</feature>
<accession>A0A2B7XRT4</accession>
<dbReference type="STRING" id="1447875.A0A2B7XRT4"/>
<sequence>MASTPEPQDSPPTFTPSPLFPLPGIHLRTHSMASSIASGEPCGSGSGSGSSSFHTPLLRRPSSLIAPAIPERYASLLAPTGLNAAPQTSSEPDPQNEQDTPTERATHYDNPNQRARLLLHPAATLTTLHFSPATSTARDILNYKLRHCRTELDYFTHYQASLRQVLADPQQPISERDYLDEMGVVDRKCRPLLEELRILTRQRRAVEQDLADELAAIRSRARSRSRAAEIADAEGSGDDEQKQMATLLERAYAAALYSKSTCDEITGQHPGLREAKFRRDVVAYHAASRLEGGESQMYCHVTGWWEAGSVKVTQLVPRGVRGEEVAWLFGDAEVAWGDRKNGITLHAKIEEAMDAGAIAIVPVAAAVAEEKGSGATTDWKCILIKESYRGRIFSRDLSGHASRWNELDNKPLTFHTNQNRPAARYLFFRFIMTYLQAKLSGNTAWTDKLAASSSSYDIWPVAGEYLEKATLQSLARNISGAELPPALYAGLTFEAEADVKAVADADCEIMLAMRLREVLVEGMEEGAGVARYIGENERLLEEMRLVAGAVAGAVAETGIGNGNGSGIGSGSGSGSGSRPRSGTRTPTGTPIGTPTRTPTRNGSVIRNGTGIGATGNKEAE</sequence>
<feature type="compositionally biased region" description="Gly residues" evidence="1">
    <location>
        <begin position="560"/>
        <end position="575"/>
    </location>
</feature>
<feature type="region of interest" description="Disordered" evidence="1">
    <location>
        <begin position="1"/>
        <end position="55"/>
    </location>
</feature>
<evidence type="ECO:0000256" key="1">
    <source>
        <dbReference type="SAM" id="MobiDB-lite"/>
    </source>
</evidence>
<feature type="compositionally biased region" description="Pro residues" evidence="1">
    <location>
        <begin position="8"/>
        <end position="21"/>
    </location>
</feature>
<dbReference type="EMBL" id="PDNB01000072">
    <property type="protein sequence ID" value="PGH11473.1"/>
    <property type="molecule type" value="Genomic_DNA"/>
</dbReference>
<feature type="compositionally biased region" description="Polar residues" evidence="1">
    <location>
        <begin position="85"/>
        <end position="99"/>
    </location>
</feature>
<evidence type="ECO:0000313" key="3">
    <source>
        <dbReference type="Proteomes" id="UP000223968"/>
    </source>
</evidence>
<organism evidence="2 3">
    <name type="scientific">Helicocarpus griseus UAMH5409</name>
    <dbReference type="NCBI Taxonomy" id="1447875"/>
    <lineage>
        <taxon>Eukaryota</taxon>
        <taxon>Fungi</taxon>
        <taxon>Dikarya</taxon>
        <taxon>Ascomycota</taxon>
        <taxon>Pezizomycotina</taxon>
        <taxon>Eurotiomycetes</taxon>
        <taxon>Eurotiomycetidae</taxon>
        <taxon>Onygenales</taxon>
        <taxon>Ajellomycetaceae</taxon>
        <taxon>Helicocarpus</taxon>
    </lineage>
</organism>
<proteinExistence type="predicted"/>
<feature type="region of interest" description="Disordered" evidence="1">
    <location>
        <begin position="560"/>
        <end position="620"/>
    </location>
</feature>
<name>A0A2B7XRT4_9EURO</name>
<comment type="caution">
    <text evidence="2">The sequence shown here is derived from an EMBL/GenBank/DDBJ whole genome shotgun (WGS) entry which is preliminary data.</text>
</comment>
<gene>
    <name evidence="2" type="ORF">AJ79_04848</name>
</gene>
<reference evidence="2 3" key="1">
    <citation type="submission" date="2017-10" db="EMBL/GenBank/DDBJ databases">
        <title>Comparative genomics in systemic dimorphic fungi from Ajellomycetaceae.</title>
        <authorList>
            <person name="Munoz J.F."/>
            <person name="Mcewen J.G."/>
            <person name="Clay O.K."/>
            <person name="Cuomo C.A."/>
        </authorList>
    </citation>
    <scope>NUCLEOTIDE SEQUENCE [LARGE SCALE GENOMIC DNA]</scope>
    <source>
        <strain evidence="2 3">UAMH5409</strain>
    </source>
</reference>
<dbReference type="Proteomes" id="UP000223968">
    <property type="component" value="Unassembled WGS sequence"/>
</dbReference>
<dbReference type="OrthoDB" id="5386595at2759"/>
<feature type="compositionally biased region" description="Low complexity" evidence="1">
    <location>
        <begin position="576"/>
        <end position="603"/>
    </location>
</feature>